<evidence type="ECO:0000313" key="1">
    <source>
        <dbReference type="EMBL" id="KAI0039174.1"/>
    </source>
</evidence>
<reference evidence="1" key="1">
    <citation type="submission" date="2021-02" db="EMBL/GenBank/DDBJ databases">
        <authorList>
            <consortium name="DOE Joint Genome Institute"/>
            <person name="Ahrendt S."/>
            <person name="Looney B.P."/>
            <person name="Miyauchi S."/>
            <person name="Morin E."/>
            <person name="Drula E."/>
            <person name="Courty P.E."/>
            <person name="Chicoki N."/>
            <person name="Fauchery L."/>
            <person name="Kohler A."/>
            <person name="Kuo A."/>
            <person name="Labutti K."/>
            <person name="Pangilinan J."/>
            <person name="Lipzen A."/>
            <person name="Riley R."/>
            <person name="Andreopoulos W."/>
            <person name="He G."/>
            <person name="Johnson J."/>
            <person name="Barry K.W."/>
            <person name="Grigoriev I.V."/>
            <person name="Nagy L."/>
            <person name="Hibbett D."/>
            <person name="Henrissat B."/>
            <person name="Matheny P.B."/>
            <person name="Labbe J."/>
            <person name="Martin F."/>
        </authorList>
    </citation>
    <scope>NUCLEOTIDE SEQUENCE</scope>
    <source>
        <strain evidence="1">FP105234-sp</strain>
    </source>
</reference>
<proteinExistence type="predicted"/>
<comment type="caution">
    <text evidence="1">The sequence shown here is derived from an EMBL/GenBank/DDBJ whole genome shotgun (WGS) entry which is preliminary data.</text>
</comment>
<evidence type="ECO:0000313" key="2">
    <source>
        <dbReference type="Proteomes" id="UP000814033"/>
    </source>
</evidence>
<sequence length="701" mass="73468">MATGTRAKTGAAASRPGELRILTQEEYDALAPAQKGSYTKALRKSGKENEALHKISTTQSVRKRAPTTTAIDDTAGKKKRHAPAQPADSESSHGDASENATMLLLDNGLAQMQVGTEDDGVATPLEYEEDSDPEAVQRRAKAARGKKKQVLSEDEDEYEAERMGDAQNDEEDESTEGEVEDDSAIEKTFTKSQRAKYNSTLPKWKGSGAEKALNVNVNTVVVDDFNSDNDDIDRVDEARERLRAQAAQAAQVAEPAVPLATAGGSAAVPAGVQEPSAADTVAGARAAQRSHGQGHGARASPTAPRVAVATASASAPQYGGSQGHRTTAPRTTASQGCRANTAVVATPAVVATAVDNPAAVATAVDNPAAVAHPAAIANPAIVALPAVVAHPAAAATATIGAPAGNAWPANTDVVAPTGKQGHMAMGAQTERVKKVLRQAIKTELPIKLFFQNAYPQPLERPAFFRGVLVAAAEAIGDASIASRVRLDREYAAAISKIPEARMSNLRGRLKDAADAVVPGAYNINSFPPDRHVRIMKWLLAEDEHLYIFPGDAKENTYDDSLPFLHEAILAVIRMVFFGPKAMAEFPPALFSGEDGVLRLPAAMVAASAAAVEAGLRGYLLGRDPAQVDFAGNQFFRSYMDHMATFHDLKSESPGTHDALLARLFASVSGVEDGNHAGAATAAVGTSNRRVSAARVAQALGA</sequence>
<dbReference type="EMBL" id="MU276345">
    <property type="protein sequence ID" value="KAI0039174.1"/>
    <property type="molecule type" value="Genomic_DNA"/>
</dbReference>
<protein>
    <submittedName>
        <fullName evidence="1">Uncharacterized protein</fullName>
    </submittedName>
</protein>
<dbReference type="Proteomes" id="UP000814033">
    <property type="component" value="Unassembled WGS sequence"/>
</dbReference>
<gene>
    <name evidence="1" type="ORF">FA95DRAFT_1612786</name>
</gene>
<accession>A0ACB8R4X4</accession>
<reference evidence="1" key="2">
    <citation type="journal article" date="2022" name="New Phytol.">
        <title>Evolutionary transition to the ectomycorrhizal habit in the genomes of a hyperdiverse lineage of mushroom-forming fungi.</title>
        <authorList>
            <person name="Looney B."/>
            <person name="Miyauchi S."/>
            <person name="Morin E."/>
            <person name="Drula E."/>
            <person name="Courty P.E."/>
            <person name="Kohler A."/>
            <person name="Kuo A."/>
            <person name="LaButti K."/>
            <person name="Pangilinan J."/>
            <person name="Lipzen A."/>
            <person name="Riley R."/>
            <person name="Andreopoulos W."/>
            <person name="He G."/>
            <person name="Johnson J."/>
            <person name="Nolan M."/>
            <person name="Tritt A."/>
            <person name="Barry K.W."/>
            <person name="Grigoriev I.V."/>
            <person name="Nagy L.G."/>
            <person name="Hibbett D."/>
            <person name="Henrissat B."/>
            <person name="Matheny P.B."/>
            <person name="Labbe J."/>
            <person name="Martin F.M."/>
        </authorList>
    </citation>
    <scope>NUCLEOTIDE SEQUENCE</scope>
    <source>
        <strain evidence="1">FP105234-sp</strain>
    </source>
</reference>
<organism evidence="1 2">
    <name type="scientific">Auriscalpium vulgare</name>
    <dbReference type="NCBI Taxonomy" id="40419"/>
    <lineage>
        <taxon>Eukaryota</taxon>
        <taxon>Fungi</taxon>
        <taxon>Dikarya</taxon>
        <taxon>Basidiomycota</taxon>
        <taxon>Agaricomycotina</taxon>
        <taxon>Agaricomycetes</taxon>
        <taxon>Russulales</taxon>
        <taxon>Auriscalpiaceae</taxon>
        <taxon>Auriscalpium</taxon>
    </lineage>
</organism>
<keyword evidence="2" id="KW-1185">Reference proteome</keyword>
<name>A0ACB8R4X4_9AGAM</name>